<dbReference type="EMBL" id="QFFJ01000002">
    <property type="protein sequence ID" value="RBL89913.1"/>
    <property type="molecule type" value="Genomic_DNA"/>
</dbReference>
<evidence type="ECO:0000313" key="3">
    <source>
        <dbReference type="Proteomes" id="UP000253410"/>
    </source>
</evidence>
<organism evidence="2 3">
    <name type="scientific">Chitinophaga flava</name>
    <dbReference type="NCBI Taxonomy" id="2259036"/>
    <lineage>
        <taxon>Bacteria</taxon>
        <taxon>Pseudomonadati</taxon>
        <taxon>Bacteroidota</taxon>
        <taxon>Chitinophagia</taxon>
        <taxon>Chitinophagales</taxon>
        <taxon>Chitinophagaceae</taxon>
        <taxon>Chitinophaga</taxon>
    </lineage>
</organism>
<gene>
    <name evidence="2" type="ORF">DF182_25900</name>
</gene>
<dbReference type="InterPro" id="IPR011083">
    <property type="entry name" value="Phage_tail_collar_dom"/>
</dbReference>
<dbReference type="Gene3D" id="3.90.1340.10">
    <property type="entry name" value="Phage tail collar domain"/>
    <property type="match status" value="1"/>
</dbReference>
<dbReference type="Pfam" id="PF07484">
    <property type="entry name" value="Collar"/>
    <property type="match status" value="1"/>
</dbReference>
<dbReference type="RefSeq" id="WP_113618662.1">
    <property type="nucleotide sequence ID" value="NZ_QFFJ01000002.1"/>
</dbReference>
<evidence type="ECO:0000313" key="2">
    <source>
        <dbReference type="EMBL" id="RBL89913.1"/>
    </source>
</evidence>
<name>A0A365XUA1_9BACT</name>
<dbReference type="Proteomes" id="UP000253410">
    <property type="component" value="Unassembled WGS sequence"/>
</dbReference>
<dbReference type="SUPFAM" id="SSF88874">
    <property type="entry name" value="Receptor-binding domain of short tail fibre protein gp12"/>
    <property type="match status" value="1"/>
</dbReference>
<proteinExistence type="predicted"/>
<evidence type="ECO:0000259" key="1">
    <source>
        <dbReference type="Pfam" id="PF07484"/>
    </source>
</evidence>
<feature type="domain" description="Phage tail collar" evidence="1">
    <location>
        <begin position="10"/>
        <end position="65"/>
    </location>
</feature>
<comment type="caution">
    <text evidence="2">The sequence shown here is derived from an EMBL/GenBank/DDBJ whole genome shotgun (WGS) entry which is preliminary data.</text>
</comment>
<dbReference type="InterPro" id="IPR037053">
    <property type="entry name" value="Phage_tail_collar_dom_sf"/>
</dbReference>
<dbReference type="AlphaFoldDB" id="A0A365XUA1"/>
<keyword evidence="3" id="KW-1185">Reference proteome</keyword>
<accession>A0A365XUA1</accession>
<dbReference type="OrthoDB" id="9810174at2"/>
<protein>
    <submittedName>
        <fullName evidence="2">Phage tail protein</fullName>
    </submittedName>
</protein>
<reference evidence="2 3" key="1">
    <citation type="submission" date="2018-05" db="EMBL/GenBank/DDBJ databases">
        <title>Chitinophaga sp. K3CV102501T nov., isolated from isolated from a monsoon evergreen broad-leaved forest soil.</title>
        <authorList>
            <person name="Lv Y."/>
        </authorList>
    </citation>
    <scope>NUCLEOTIDE SEQUENCE [LARGE SCALE GENOMIC DNA]</scope>
    <source>
        <strain evidence="2 3">GDMCC 1.1325</strain>
    </source>
</reference>
<sequence>MSADDSFVAQIIIVPFNFPPIGFAMCDGQIMPISGNTALFSLLGTTYGGNGLTNFGLPNLQGRIPIGAGAGPGITNRDLGETGGVEQVTLTANEIPPHTHLVKEVPLSLPAGDAVNTYNPVGSYHGAAASDKLYSTTAGTNVTAKLQHNLNAAPGPTAPVNNLQPYMTINYAIALRGVFPPRT</sequence>